<gene>
    <name evidence="1" type="ORF">PsorP6_001712</name>
</gene>
<proteinExistence type="predicted"/>
<evidence type="ECO:0000313" key="1">
    <source>
        <dbReference type="EMBL" id="KAI9920886.1"/>
    </source>
</evidence>
<dbReference type="EMBL" id="CM047580">
    <property type="protein sequence ID" value="KAI9920886.1"/>
    <property type="molecule type" value="Genomic_DNA"/>
</dbReference>
<reference evidence="1 2" key="1">
    <citation type="journal article" date="2022" name="bioRxiv">
        <title>The genome of the oomycete Peronosclerospora sorghi, a cosmopolitan pathogen of maize and sorghum, is inflated with dispersed pseudogenes.</title>
        <authorList>
            <person name="Fletcher K."/>
            <person name="Martin F."/>
            <person name="Isakeit T."/>
            <person name="Cavanaugh K."/>
            <person name="Magill C."/>
            <person name="Michelmore R."/>
        </authorList>
    </citation>
    <scope>NUCLEOTIDE SEQUENCE [LARGE SCALE GENOMIC DNA]</scope>
    <source>
        <strain evidence="1">P6</strain>
    </source>
</reference>
<name>A0ACC0WT62_9STRA</name>
<dbReference type="Proteomes" id="UP001163321">
    <property type="component" value="Chromosome 1"/>
</dbReference>
<protein>
    <submittedName>
        <fullName evidence="1">Uncharacterized protein</fullName>
    </submittedName>
</protein>
<evidence type="ECO:0000313" key="2">
    <source>
        <dbReference type="Proteomes" id="UP001163321"/>
    </source>
</evidence>
<organism evidence="1 2">
    <name type="scientific">Peronosclerospora sorghi</name>
    <dbReference type="NCBI Taxonomy" id="230839"/>
    <lineage>
        <taxon>Eukaryota</taxon>
        <taxon>Sar</taxon>
        <taxon>Stramenopiles</taxon>
        <taxon>Oomycota</taxon>
        <taxon>Peronosporomycetes</taxon>
        <taxon>Peronosporales</taxon>
        <taxon>Peronosporaceae</taxon>
        <taxon>Peronosclerospora</taxon>
    </lineage>
</organism>
<keyword evidence="2" id="KW-1185">Reference proteome</keyword>
<accession>A0ACC0WT62</accession>
<comment type="caution">
    <text evidence="1">The sequence shown here is derived from an EMBL/GenBank/DDBJ whole genome shotgun (WGS) entry which is preliminary data.</text>
</comment>
<sequence>METAVSNVEVDMEDIEKESSRVHFDDNPTSVAVGEAAISVNYGEVEAGKDEFKVRYASAETDVGSKNETTPNTVVEVVLYEVVDDSDLDTERISEQSSVSSDVNAIKALIDEDTEFSGRRGRNSHGAGEGKKDVRDEFEDEEQLLGLQGDRQEEPEPPSEQKSEDTGLEMQDDFEGTMHDMPDDEEGDQNESKDREELDRGMGDFDQSDENVVHAKLWGEDSDDDEDRIDEEKLKFEENSEVKGEALEDEVRGNNGDEKREDQSTAKDEDKHADRKRRCMRIWRRHGRNTQTDSR</sequence>